<dbReference type="InterPro" id="IPR000742">
    <property type="entry name" value="EGF"/>
</dbReference>
<comment type="caution">
    <text evidence="2">The sequence shown here is derived from an EMBL/GenBank/DDBJ whole genome shotgun (WGS) entry which is preliminary data.</text>
</comment>
<feature type="domain" description="Chitin-binding type-2" evidence="1">
    <location>
        <begin position="224"/>
        <end position="281"/>
    </location>
</feature>
<gene>
    <name evidence="2" type="ORF">MGAL_10B011809</name>
</gene>
<dbReference type="EMBL" id="UYJE01000820">
    <property type="protein sequence ID" value="VDH96821.1"/>
    <property type="molecule type" value="Genomic_DNA"/>
</dbReference>
<proteinExistence type="predicted"/>
<dbReference type="SMART" id="SM00494">
    <property type="entry name" value="ChtBD2"/>
    <property type="match status" value="2"/>
</dbReference>
<name>A0A8B6BXK8_MYTGA</name>
<dbReference type="SUPFAM" id="SSF57625">
    <property type="entry name" value="Invertebrate chitin-binding proteins"/>
    <property type="match status" value="2"/>
</dbReference>
<dbReference type="InterPro" id="IPR036508">
    <property type="entry name" value="Chitin-bd_dom_sf"/>
</dbReference>
<dbReference type="GO" id="GO:0005576">
    <property type="term" value="C:extracellular region"/>
    <property type="evidence" value="ECO:0007669"/>
    <property type="project" value="InterPro"/>
</dbReference>
<dbReference type="AlphaFoldDB" id="A0A8B6BXK8"/>
<protein>
    <recommendedName>
        <fullName evidence="1">Chitin-binding type-2 domain-containing protein</fullName>
    </recommendedName>
</protein>
<feature type="domain" description="Chitin-binding type-2" evidence="1">
    <location>
        <begin position="52"/>
        <end position="127"/>
    </location>
</feature>
<dbReference type="InterPro" id="IPR002557">
    <property type="entry name" value="Chitin-bd_dom"/>
</dbReference>
<accession>A0A8B6BXK8</accession>
<dbReference type="Pfam" id="PF01607">
    <property type="entry name" value="CBM_14"/>
    <property type="match status" value="1"/>
</dbReference>
<dbReference type="Proteomes" id="UP000596742">
    <property type="component" value="Unassembled WGS sequence"/>
</dbReference>
<evidence type="ECO:0000259" key="1">
    <source>
        <dbReference type="PROSITE" id="PS50940"/>
    </source>
</evidence>
<dbReference type="GO" id="GO:0008061">
    <property type="term" value="F:chitin binding"/>
    <property type="evidence" value="ECO:0007669"/>
    <property type="project" value="InterPro"/>
</dbReference>
<dbReference type="PROSITE" id="PS50940">
    <property type="entry name" value="CHIT_BIND_II"/>
    <property type="match status" value="2"/>
</dbReference>
<dbReference type="PROSITE" id="PS01186">
    <property type="entry name" value="EGF_2"/>
    <property type="match status" value="1"/>
</dbReference>
<sequence length="289" mass="32777">MKHSALQMEQKLHRMFTASCSIEHCENGGTCEHDICLCNDGFVESKCEIDVNQTCQCGFYKLIPHPKKCQLYYNCSQALSPIPPLNRLYPHIPQVLRPAYLHECPYPELFSTKTMSCQYYTDVNCGSRYETKNKCDYLAINYHCLGACKDCIYYTPQCDGFADGIYHQIGTNMDPGDLFFACRHERFTRSYRGSNPCKTNMAPHNGECRDFFEIPTNYWGVGNAVNCYGRPNGNYKSERIQRCDIYYTCVNGNSTLSHCGNGTVFDSKSSFCQIPANACIPCGSVKNDC</sequence>
<reference evidence="2" key="1">
    <citation type="submission" date="2018-11" db="EMBL/GenBank/DDBJ databases">
        <authorList>
            <person name="Alioto T."/>
            <person name="Alioto T."/>
        </authorList>
    </citation>
    <scope>NUCLEOTIDE SEQUENCE</scope>
</reference>
<dbReference type="OrthoDB" id="6131869at2759"/>
<dbReference type="Gene3D" id="2.170.140.10">
    <property type="entry name" value="Chitin binding domain"/>
    <property type="match status" value="2"/>
</dbReference>
<evidence type="ECO:0000313" key="2">
    <source>
        <dbReference type="EMBL" id="VDH96821.1"/>
    </source>
</evidence>
<evidence type="ECO:0000313" key="3">
    <source>
        <dbReference type="Proteomes" id="UP000596742"/>
    </source>
</evidence>
<organism evidence="2 3">
    <name type="scientific">Mytilus galloprovincialis</name>
    <name type="common">Mediterranean mussel</name>
    <dbReference type="NCBI Taxonomy" id="29158"/>
    <lineage>
        <taxon>Eukaryota</taxon>
        <taxon>Metazoa</taxon>
        <taxon>Spiralia</taxon>
        <taxon>Lophotrochozoa</taxon>
        <taxon>Mollusca</taxon>
        <taxon>Bivalvia</taxon>
        <taxon>Autobranchia</taxon>
        <taxon>Pteriomorphia</taxon>
        <taxon>Mytilida</taxon>
        <taxon>Mytiloidea</taxon>
        <taxon>Mytilidae</taxon>
        <taxon>Mytilinae</taxon>
        <taxon>Mytilus</taxon>
    </lineage>
</organism>
<keyword evidence="3" id="KW-1185">Reference proteome</keyword>